<dbReference type="InterPro" id="IPR049177">
    <property type="entry name" value="MgtC_SapB_SrpB_YhiD_N"/>
</dbReference>
<gene>
    <name evidence="4" type="ORF">ACFQ27_08980</name>
</gene>
<evidence type="ECO:0000313" key="5">
    <source>
        <dbReference type="Proteomes" id="UP001597216"/>
    </source>
</evidence>
<organism evidence="4 5">
    <name type="scientific">Phenylobacterium conjunctum</name>
    <dbReference type="NCBI Taxonomy" id="1298959"/>
    <lineage>
        <taxon>Bacteria</taxon>
        <taxon>Pseudomonadati</taxon>
        <taxon>Pseudomonadota</taxon>
        <taxon>Alphaproteobacteria</taxon>
        <taxon>Caulobacterales</taxon>
        <taxon>Caulobacteraceae</taxon>
        <taxon>Phenylobacterium</taxon>
    </lineage>
</organism>
<feature type="transmembrane region" description="Helical" evidence="1">
    <location>
        <begin position="230"/>
        <end position="252"/>
    </location>
</feature>
<feature type="transmembrane region" description="Helical" evidence="1">
    <location>
        <begin position="171"/>
        <end position="192"/>
    </location>
</feature>
<feature type="transmembrane region" description="Helical" evidence="1">
    <location>
        <begin position="264"/>
        <end position="284"/>
    </location>
</feature>
<dbReference type="Pfam" id="PF02308">
    <property type="entry name" value="MgtC"/>
    <property type="match status" value="1"/>
</dbReference>
<feature type="transmembrane region" description="Helical" evidence="1">
    <location>
        <begin position="389"/>
        <end position="410"/>
    </location>
</feature>
<keyword evidence="1" id="KW-0472">Membrane</keyword>
<protein>
    <submittedName>
        <fullName evidence="4">MgtC/SapB family protein</fullName>
    </submittedName>
</protein>
<comment type="caution">
    <text evidence="4">The sequence shown here is derived from an EMBL/GenBank/DDBJ whole genome shotgun (WGS) entry which is preliminary data.</text>
</comment>
<dbReference type="PANTHER" id="PTHR39084">
    <property type="entry name" value="MEMBRANE PROTEIN-RELATED"/>
    <property type="match status" value="1"/>
</dbReference>
<proteinExistence type="predicted"/>
<feature type="transmembrane region" description="Helical" evidence="1">
    <location>
        <begin position="363"/>
        <end position="383"/>
    </location>
</feature>
<name>A0ABW3T1C0_9CAUL</name>
<feature type="transmembrane region" description="Helical" evidence="1">
    <location>
        <begin position="6"/>
        <end position="22"/>
    </location>
</feature>
<feature type="transmembrane region" description="Helical" evidence="1">
    <location>
        <begin position="198"/>
        <end position="218"/>
    </location>
</feature>
<dbReference type="InterPro" id="IPR025105">
    <property type="entry name" value="DUF4010"/>
</dbReference>
<feature type="domain" description="MgtC/SapB/SrpB/YhiD N-terminal" evidence="2">
    <location>
        <begin position="9"/>
        <end position="127"/>
    </location>
</feature>
<dbReference type="Proteomes" id="UP001597216">
    <property type="component" value="Unassembled WGS sequence"/>
</dbReference>
<dbReference type="RefSeq" id="WP_374346860.1">
    <property type="nucleotide sequence ID" value="NZ_JBHTLQ010000016.1"/>
</dbReference>
<dbReference type="PANTHER" id="PTHR39084:SF1">
    <property type="entry name" value="DUF4010 DOMAIN-CONTAINING PROTEIN"/>
    <property type="match status" value="1"/>
</dbReference>
<feature type="transmembrane region" description="Helical" evidence="1">
    <location>
        <begin position="141"/>
        <end position="159"/>
    </location>
</feature>
<reference evidence="5" key="1">
    <citation type="journal article" date="2019" name="Int. J. Syst. Evol. Microbiol.">
        <title>The Global Catalogue of Microorganisms (GCM) 10K type strain sequencing project: providing services to taxonomists for standard genome sequencing and annotation.</title>
        <authorList>
            <consortium name="The Broad Institute Genomics Platform"/>
            <consortium name="The Broad Institute Genome Sequencing Center for Infectious Disease"/>
            <person name="Wu L."/>
            <person name="Ma J."/>
        </authorList>
    </citation>
    <scope>NUCLEOTIDE SEQUENCE [LARGE SCALE GENOMIC DNA]</scope>
    <source>
        <strain evidence="5">CCUG 55074</strain>
    </source>
</reference>
<feature type="transmembrane region" description="Helical" evidence="1">
    <location>
        <begin position="90"/>
        <end position="121"/>
    </location>
</feature>
<feature type="domain" description="DUF4010" evidence="3">
    <location>
        <begin position="176"/>
        <end position="385"/>
    </location>
</feature>
<accession>A0ABW3T1C0</accession>
<keyword evidence="1" id="KW-0812">Transmembrane</keyword>
<sequence>MDQTQLLHLATALGVGLLIGAERERRKRQQDQPAAAGIRTFAVASVAGALGYVLGGAFLLGAVMAAVTVFAAVSAWRIGRKDPGVTTEVALVLTVLTGGLAMREPALAAAVGVTAAAVLAARTPLHHFVSKVLTEDEVRDGLILAGATLVVLPLLPDQAMGPFGALNPHDLWVVLVLILAIGAAGHVAVRFVGARYGLPIAGLVSGFVSSAATIAAMGQRATRTPELQGPAVAGAVLSTVATIAQMAIVIGATSPAVLNAMAPSLAAAGAMALIYGVVFTARAFRHQAKDEPEGGAAFSLTSAGIFALTLGAILLVSAALRARFGDAGVLIAASLGGLVDTHAAGISVAALAATGRMPAEAAVIPILAAISTNSLTKAILAWTAGGPAFALRVIPGLVLVAGAAWLGALLI</sequence>
<feature type="transmembrane region" description="Helical" evidence="1">
    <location>
        <begin position="296"/>
        <end position="321"/>
    </location>
</feature>
<evidence type="ECO:0000256" key="1">
    <source>
        <dbReference type="SAM" id="Phobius"/>
    </source>
</evidence>
<evidence type="ECO:0000259" key="2">
    <source>
        <dbReference type="Pfam" id="PF02308"/>
    </source>
</evidence>
<dbReference type="EMBL" id="JBHTLQ010000016">
    <property type="protein sequence ID" value="MFD1190710.1"/>
    <property type="molecule type" value="Genomic_DNA"/>
</dbReference>
<keyword evidence="1" id="KW-1133">Transmembrane helix</keyword>
<feature type="transmembrane region" description="Helical" evidence="1">
    <location>
        <begin position="34"/>
        <end position="52"/>
    </location>
</feature>
<feature type="transmembrane region" description="Helical" evidence="1">
    <location>
        <begin position="327"/>
        <end position="351"/>
    </location>
</feature>
<evidence type="ECO:0000313" key="4">
    <source>
        <dbReference type="EMBL" id="MFD1190710.1"/>
    </source>
</evidence>
<keyword evidence="5" id="KW-1185">Reference proteome</keyword>
<dbReference type="Pfam" id="PF13194">
    <property type="entry name" value="DUF4010"/>
    <property type="match status" value="1"/>
</dbReference>
<evidence type="ECO:0000259" key="3">
    <source>
        <dbReference type="Pfam" id="PF13194"/>
    </source>
</evidence>